<name>A0A479ZSV5_PLAAG</name>
<dbReference type="Proteomes" id="UP000299794">
    <property type="component" value="Unassembled WGS sequence"/>
</dbReference>
<dbReference type="InterPro" id="IPR035943">
    <property type="entry name" value="XisI-like_sf"/>
</dbReference>
<dbReference type="Pfam" id="PF08869">
    <property type="entry name" value="XisI"/>
    <property type="match status" value="1"/>
</dbReference>
<evidence type="ECO:0000313" key="1">
    <source>
        <dbReference type="EMBL" id="GCL34543.1"/>
    </source>
</evidence>
<sequence length="111" mass="12961">MDTLTKYQTIIYQILNEYAKIPYSYGELERRFIISEDKNSYLLMTLGWQGDQRVHGCLIHLEIKDDKIWIQRDGTEDGIAEELVKAGISKEDIVLAFQPPEIRSYTEYAVN</sequence>
<organism evidence="1 2">
    <name type="scientific">Planktothrix agardhii CCAP 1459/11A</name>
    <dbReference type="NCBI Taxonomy" id="282420"/>
    <lineage>
        <taxon>Bacteria</taxon>
        <taxon>Bacillati</taxon>
        <taxon>Cyanobacteriota</taxon>
        <taxon>Cyanophyceae</taxon>
        <taxon>Oscillatoriophycideae</taxon>
        <taxon>Oscillatoriales</taxon>
        <taxon>Microcoleaceae</taxon>
        <taxon>Planktothrix</taxon>
    </lineage>
</organism>
<accession>A0A479ZSV5</accession>
<dbReference type="EMBL" id="BJCD01000010">
    <property type="protein sequence ID" value="GCL34543.1"/>
    <property type="molecule type" value="Genomic_DNA"/>
</dbReference>
<dbReference type="Gene3D" id="3.30.310.110">
    <property type="entry name" value="XisI-like"/>
    <property type="match status" value="1"/>
</dbReference>
<comment type="caution">
    <text evidence="1">The sequence shown here is derived from an EMBL/GenBank/DDBJ whole genome shotgun (WGS) entry which is preliminary data.</text>
</comment>
<evidence type="ECO:0000313" key="2">
    <source>
        <dbReference type="Proteomes" id="UP000299794"/>
    </source>
</evidence>
<dbReference type="InterPro" id="IPR014968">
    <property type="entry name" value="XisI"/>
</dbReference>
<gene>
    <name evidence="1" type="ORF">PA905_07560</name>
</gene>
<protein>
    <submittedName>
        <fullName evidence="1">FdxN element excision controlling factor protein</fullName>
    </submittedName>
</protein>
<reference evidence="2" key="1">
    <citation type="submission" date="2019-02" db="EMBL/GenBank/DDBJ databases">
        <title>Draft genome sequence of Planktothrix agardhii NIES-905.</title>
        <authorList>
            <person name="Yamaguchi H."/>
            <person name="Suzuki S."/>
            <person name="Kawachi M."/>
        </authorList>
    </citation>
    <scope>NUCLEOTIDE SEQUENCE [LARGE SCALE GENOMIC DNA]</scope>
    <source>
        <strain evidence="2">CCAP 1459/11A</strain>
    </source>
</reference>
<proteinExistence type="predicted"/>
<dbReference type="CDD" id="cd16382">
    <property type="entry name" value="XisI-like"/>
    <property type="match status" value="1"/>
</dbReference>
<dbReference type="SUPFAM" id="SSF143847">
    <property type="entry name" value="XisI-like"/>
    <property type="match status" value="1"/>
</dbReference>
<dbReference type="RefSeq" id="WP_026787944.1">
    <property type="nucleotide sequence ID" value="NZ_BJCD01000010.1"/>
</dbReference>
<dbReference type="AlphaFoldDB" id="A0A479ZSV5"/>